<feature type="domain" description="HTH arsR-type" evidence="1">
    <location>
        <begin position="3"/>
        <end position="86"/>
    </location>
</feature>
<dbReference type="InterPro" id="IPR036390">
    <property type="entry name" value="WH_DNA-bd_sf"/>
</dbReference>
<evidence type="ECO:0000313" key="2">
    <source>
        <dbReference type="EMBL" id="KKP47750.1"/>
    </source>
</evidence>
<gene>
    <name evidence="2" type="ORF">UR38_C0003G0155</name>
</gene>
<proteinExistence type="predicted"/>
<dbReference type="GO" id="GO:0003700">
    <property type="term" value="F:DNA-binding transcription factor activity"/>
    <property type="evidence" value="ECO:0007669"/>
    <property type="project" value="InterPro"/>
</dbReference>
<dbReference type="AlphaFoldDB" id="A0A0G0C997"/>
<dbReference type="EMBL" id="LBOZ01000003">
    <property type="protein sequence ID" value="KKP47750.1"/>
    <property type="molecule type" value="Genomic_DNA"/>
</dbReference>
<sequence>MANLEDIITSKVRVKILELFFSNLTEMYHVRGIVREINEEINAVRRELEKMETSGILKKEPRGNRVYYFLRADYSMFGDLLSIVAKSTGLGKAILDSRSKLGKINLVMFSGKFARSKPRKKEDEVDLLVVGEVVLPELASVVRNFESKLGREINYTVMAKEELEYRKKRRDPFLQGIFLNSRVMIIGDEEELTG</sequence>
<evidence type="ECO:0000313" key="3">
    <source>
        <dbReference type="Proteomes" id="UP000033995"/>
    </source>
</evidence>
<dbReference type="InterPro" id="IPR001845">
    <property type="entry name" value="HTH_ArsR_DNA-bd_dom"/>
</dbReference>
<dbReference type="InterPro" id="IPR036388">
    <property type="entry name" value="WH-like_DNA-bd_sf"/>
</dbReference>
<dbReference type="SUPFAM" id="SSF46785">
    <property type="entry name" value="Winged helix' DNA-binding domain"/>
    <property type="match status" value="1"/>
</dbReference>
<dbReference type="SMART" id="SM00418">
    <property type="entry name" value="HTH_ARSR"/>
    <property type="match status" value="1"/>
</dbReference>
<dbReference type="Gene3D" id="1.10.10.10">
    <property type="entry name" value="Winged helix-like DNA-binding domain superfamily/Winged helix DNA-binding domain"/>
    <property type="match status" value="1"/>
</dbReference>
<protein>
    <submittedName>
        <fullName evidence="2">Transcriptional regulator</fullName>
    </submittedName>
</protein>
<reference evidence="2 3" key="1">
    <citation type="journal article" date="2015" name="Nature">
        <title>rRNA introns, odd ribosomes, and small enigmatic genomes across a large radiation of phyla.</title>
        <authorList>
            <person name="Brown C.T."/>
            <person name="Hug L.A."/>
            <person name="Thomas B.C."/>
            <person name="Sharon I."/>
            <person name="Castelle C.J."/>
            <person name="Singh A."/>
            <person name="Wilkins M.J."/>
            <person name="Williams K.H."/>
            <person name="Banfield J.F."/>
        </authorList>
    </citation>
    <scope>NUCLEOTIDE SEQUENCE [LARGE SCALE GENOMIC DNA]</scope>
</reference>
<evidence type="ECO:0000259" key="1">
    <source>
        <dbReference type="SMART" id="SM00418"/>
    </source>
</evidence>
<accession>A0A0G0C997</accession>
<organism evidence="2 3">
    <name type="scientific">Candidatus Woesebacteria bacterium GW2011_GWA2_33_28</name>
    <dbReference type="NCBI Taxonomy" id="1618561"/>
    <lineage>
        <taxon>Bacteria</taxon>
        <taxon>Candidatus Woeseibacteriota</taxon>
    </lineage>
</organism>
<name>A0A0G0C997_9BACT</name>
<dbReference type="Proteomes" id="UP000033995">
    <property type="component" value="Unassembled WGS sequence"/>
</dbReference>
<comment type="caution">
    <text evidence="2">The sequence shown here is derived from an EMBL/GenBank/DDBJ whole genome shotgun (WGS) entry which is preliminary data.</text>
</comment>